<dbReference type="Proteomes" id="UP000736335">
    <property type="component" value="Unassembled WGS sequence"/>
</dbReference>
<dbReference type="InterPro" id="IPR002053">
    <property type="entry name" value="Glyco_hydro_25"/>
</dbReference>
<dbReference type="GO" id="GO:0003796">
    <property type="term" value="F:lysozyme activity"/>
    <property type="evidence" value="ECO:0007669"/>
    <property type="project" value="InterPro"/>
</dbReference>
<dbReference type="SMART" id="SM00641">
    <property type="entry name" value="Glyco_25"/>
    <property type="match status" value="1"/>
</dbReference>
<evidence type="ECO:0000313" key="6">
    <source>
        <dbReference type="Proteomes" id="UP000736335"/>
    </source>
</evidence>
<name>A0A9P6HA08_9AGAM</name>
<dbReference type="InterPro" id="IPR017853">
    <property type="entry name" value="GH"/>
</dbReference>
<evidence type="ECO:0000313" key="5">
    <source>
        <dbReference type="EMBL" id="KAF9782634.1"/>
    </source>
</evidence>
<dbReference type="PANTHER" id="PTHR34135">
    <property type="entry name" value="LYSOZYME"/>
    <property type="match status" value="1"/>
</dbReference>
<reference evidence="5" key="2">
    <citation type="submission" date="2020-11" db="EMBL/GenBank/DDBJ databases">
        <authorList>
            <consortium name="DOE Joint Genome Institute"/>
            <person name="Kuo A."/>
            <person name="Miyauchi S."/>
            <person name="Kiss E."/>
            <person name="Drula E."/>
            <person name="Kohler A."/>
            <person name="Sanchez-Garcia M."/>
            <person name="Andreopoulos B."/>
            <person name="Barry K.W."/>
            <person name="Bonito G."/>
            <person name="Buee M."/>
            <person name="Carver A."/>
            <person name="Chen C."/>
            <person name="Cichocki N."/>
            <person name="Clum A."/>
            <person name="Culley D."/>
            <person name="Crous P.W."/>
            <person name="Fauchery L."/>
            <person name="Girlanda M."/>
            <person name="Hayes R."/>
            <person name="Keri Z."/>
            <person name="Labutti K."/>
            <person name="Lipzen A."/>
            <person name="Lombard V."/>
            <person name="Magnuson J."/>
            <person name="Maillard F."/>
            <person name="Morin E."/>
            <person name="Murat C."/>
            <person name="Nolan M."/>
            <person name="Ohm R."/>
            <person name="Pangilinan J."/>
            <person name="Pereira M."/>
            <person name="Perotto S."/>
            <person name="Peter M."/>
            <person name="Riley R."/>
            <person name="Sitrit Y."/>
            <person name="Stielow B."/>
            <person name="Szollosi G."/>
            <person name="Zifcakova L."/>
            <person name="Stursova M."/>
            <person name="Spatafora J.W."/>
            <person name="Tedersoo L."/>
            <person name="Vaario L.-M."/>
            <person name="Yamada A."/>
            <person name="Yan M."/>
            <person name="Wang P."/>
            <person name="Xu J."/>
            <person name="Bruns T."/>
            <person name="Baldrian P."/>
            <person name="Vilgalys R."/>
            <person name="Henrissat B."/>
            <person name="Grigoriev I.V."/>
            <person name="Hibbett D."/>
            <person name="Nagy L.G."/>
            <person name="Martin F.M."/>
        </authorList>
    </citation>
    <scope>NUCLEOTIDE SEQUENCE</scope>
    <source>
        <strain evidence="5">UH-Tt-Lm1</strain>
    </source>
</reference>
<dbReference type="PROSITE" id="PS51904">
    <property type="entry name" value="GLYCOSYL_HYDROL_F25_2"/>
    <property type="match status" value="1"/>
</dbReference>
<dbReference type="AlphaFoldDB" id="A0A9P6HA08"/>
<dbReference type="OrthoDB" id="6590422at2759"/>
<feature type="signal peptide" evidence="4">
    <location>
        <begin position="1"/>
        <end position="19"/>
    </location>
</feature>
<dbReference type="SUPFAM" id="SSF51445">
    <property type="entry name" value="(Trans)glycosidases"/>
    <property type="match status" value="1"/>
</dbReference>
<dbReference type="GO" id="GO:0016998">
    <property type="term" value="P:cell wall macromolecule catabolic process"/>
    <property type="evidence" value="ECO:0007669"/>
    <property type="project" value="InterPro"/>
</dbReference>
<comment type="similarity">
    <text evidence="1">Belongs to the glycosyl hydrolase 25 family.</text>
</comment>
<keyword evidence="2 5" id="KW-0378">Hydrolase</keyword>
<keyword evidence="6" id="KW-1185">Reference proteome</keyword>
<dbReference type="PANTHER" id="PTHR34135:SF2">
    <property type="entry name" value="LYSOZYME"/>
    <property type="match status" value="1"/>
</dbReference>
<dbReference type="InterPro" id="IPR018077">
    <property type="entry name" value="Glyco_hydro_fam25_subgr"/>
</dbReference>
<organism evidence="5 6">
    <name type="scientific">Thelephora terrestris</name>
    <dbReference type="NCBI Taxonomy" id="56493"/>
    <lineage>
        <taxon>Eukaryota</taxon>
        <taxon>Fungi</taxon>
        <taxon>Dikarya</taxon>
        <taxon>Basidiomycota</taxon>
        <taxon>Agaricomycotina</taxon>
        <taxon>Agaricomycetes</taxon>
        <taxon>Thelephorales</taxon>
        <taxon>Thelephoraceae</taxon>
        <taxon>Thelephora</taxon>
    </lineage>
</organism>
<proteinExistence type="inferred from homology"/>
<feature type="chain" id="PRO_5040181631" evidence="4">
    <location>
        <begin position="20"/>
        <end position="239"/>
    </location>
</feature>
<reference evidence="5" key="1">
    <citation type="journal article" date="2020" name="Nat. Commun.">
        <title>Large-scale genome sequencing of mycorrhizal fungi provides insights into the early evolution of symbiotic traits.</title>
        <authorList>
            <person name="Miyauchi S."/>
            <person name="Kiss E."/>
            <person name="Kuo A."/>
            <person name="Drula E."/>
            <person name="Kohler A."/>
            <person name="Sanchez-Garcia M."/>
            <person name="Morin E."/>
            <person name="Andreopoulos B."/>
            <person name="Barry K.W."/>
            <person name="Bonito G."/>
            <person name="Buee M."/>
            <person name="Carver A."/>
            <person name="Chen C."/>
            <person name="Cichocki N."/>
            <person name="Clum A."/>
            <person name="Culley D."/>
            <person name="Crous P.W."/>
            <person name="Fauchery L."/>
            <person name="Girlanda M."/>
            <person name="Hayes R.D."/>
            <person name="Keri Z."/>
            <person name="LaButti K."/>
            <person name="Lipzen A."/>
            <person name="Lombard V."/>
            <person name="Magnuson J."/>
            <person name="Maillard F."/>
            <person name="Murat C."/>
            <person name="Nolan M."/>
            <person name="Ohm R.A."/>
            <person name="Pangilinan J."/>
            <person name="Pereira M.F."/>
            <person name="Perotto S."/>
            <person name="Peter M."/>
            <person name="Pfister S."/>
            <person name="Riley R."/>
            <person name="Sitrit Y."/>
            <person name="Stielow J.B."/>
            <person name="Szollosi G."/>
            <person name="Zifcakova L."/>
            <person name="Stursova M."/>
            <person name="Spatafora J.W."/>
            <person name="Tedersoo L."/>
            <person name="Vaario L.M."/>
            <person name="Yamada A."/>
            <person name="Yan M."/>
            <person name="Wang P."/>
            <person name="Xu J."/>
            <person name="Bruns T."/>
            <person name="Baldrian P."/>
            <person name="Vilgalys R."/>
            <person name="Dunand C."/>
            <person name="Henrissat B."/>
            <person name="Grigoriev I.V."/>
            <person name="Hibbett D."/>
            <person name="Nagy L.G."/>
            <person name="Martin F.M."/>
        </authorList>
    </citation>
    <scope>NUCLEOTIDE SEQUENCE</scope>
    <source>
        <strain evidence="5">UH-Tt-Lm1</strain>
    </source>
</reference>
<comment type="caution">
    <text evidence="5">The sequence shown here is derived from an EMBL/GenBank/DDBJ whole genome shotgun (WGS) entry which is preliminary data.</text>
</comment>
<protein>
    <submittedName>
        <fullName evidence="5">Glycoside hydrolase family 25 protein</fullName>
    </submittedName>
</protein>
<dbReference type="Pfam" id="PF01183">
    <property type="entry name" value="Glyco_hydro_25"/>
    <property type="match status" value="1"/>
</dbReference>
<dbReference type="GO" id="GO:0016052">
    <property type="term" value="P:carbohydrate catabolic process"/>
    <property type="evidence" value="ECO:0007669"/>
    <property type="project" value="TreeGrafter"/>
</dbReference>
<keyword evidence="4" id="KW-0732">Signal</keyword>
<evidence type="ECO:0000256" key="3">
    <source>
        <dbReference type="ARBA" id="ARBA00023295"/>
    </source>
</evidence>
<evidence type="ECO:0000256" key="2">
    <source>
        <dbReference type="ARBA" id="ARBA00022801"/>
    </source>
</evidence>
<dbReference type="GO" id="GO:0009253">
    <property type="term" value="P:peptidoglycan catabolic process"/>
    <property type="evidence" value="ECO:0007669"/>
    <property type="project" value="InterPro"/>
</dbReference>
<gene>
    <name evidence="5" type="ORF">BJ322DRAFT_165785</name>
</gene>
<sequence length="239" mass="26096">MFFCLTALVSALLFTAVFGIAVETPENTQKRDKPTGIVVSFSNNFVDWKRVSVAYHSFAYIWATAGDEDRNPHLSSHYSGAANAGLVRGAFHVAHPTQSSGAAQADYFLSNGGKWTGDGITLPGALSIGRYWRHNCHGLNTTAMVGWIRDFSDTYHSKVGRHPVISTTADWWNACTGNNADFGSASPLWNFHVPSPNDVLPAGWNDEPSWSSFNTPHLVQFSGDMGGLKRLTTNRTAIM</sequence>
<evidence type="ECO:0000256" key="1">
    <source>
        <dbReference type="ARBA" id="ARBA00010646"/>
    </source>
</evidence>
<dbReference type="Gene3D" id="3.20.20.80">
    <property type="entry name" value="Glycosidases"/>
    <property type="match status" value="1"/>
</dbReference>
<dbReference type="EMBL" id="WIUZ02000011">
    <property type="protein sequence ID" value="KAF9782634.1"/>
    <property type="molecule type" value="Genomic_DNA"/>
</dbReference>
<keyword evidence="3" id="KW-0326">Glycosidase</keyword>
<accession>A0A9P6HA08</accession>
<evidence type="ECO:0000256" key="4">
    <source>
        <dbReference type="SAM" id="SignalP"/>
    </source>
</evidence>